<dbReference type="Proteomes" id="UP000078368">
    <property type="component" value="Unassembled WGS sequence"/>
</dbReference>
<gene>
    <name evidence="2" type="ORF">A4H34_04585</name>
</gene>
<organism evidence="2 3">
    <name type="scientific">Peptidiphaga gingivicola</name>
    <dbReference type="NCBI Taxonomy" id="2741497"/>
    <lineage>
        <taxon>Bacteria</taxon>
        <taxon>Bacillati</taxon>
        <taxon>Actinomycetota</taxon>
        <taxon>Actinomycetes</taxon>
        <taxon>Actinomycetales</taxon>
        <taxon>Actinomycetaceae</taxon>
        <taxon>Peptidiphaga</taxon>
    </lineage>
</organism>
<reference evidence="2 3" key="1">
    <citation type="submission" date="2016-04" db="EMBL/GenBank/DDBJ databases">
        <title>Peptidophaga gingivicola gen. nov., sp. nov., isolated from human subgingival plaque.</title>
        <authorList>
            <person name="Beall C.J."/>
            <person name="Mokrzan E.M."/>
            <person name="Griffen A.L."/>
            <person name="Leys E.J."/>
        </authorList>
    </citation>
    <scope>NUCLEOTIDE SEQUENCE [LARGE SCALE GENOMIC DNA]</scope>
    <source>
        <strain evidence="2 3">BA112</strain>
    </source>
</reference>
<dbReference type="InterPro" id="IPR013332">
    <property type="entry name" value="KPR_N"/>
</dbReference>
<dbReference type="STRING" id="1823756.A4H34_04585"/>
<comment type="caution">
    <text evidence="2">The sequence shown here is derived from an EMBL/GenBank/DDBJ whole genome shotgun (WGS) entry which is preliminary data.</text>
</comment>
<accession>A0A179B401</accession>
<evidence type="ECO:0000313" key="2">
    <source>
        <dbReference type="EMBL" id="OAP86426.1"/>
    </source>
</evidence>
<keyword evidence="3" id="KW-1185">Reference proteome</keyword>
<dbReference type="AlphaFoldDB" id="A0A179B401"/>
<dbReference type="OrthoDB" id="9793586at2"/>
<protein>
    <recommendedName>
        <fullName evidence="1">Ketopantoate reductase N-terminal domain-containing protein</fullName>
    </recommendedName>
</protein>
<sequence length="376" mass="41189">MRHVIPVAGRFGAPDRRSFCPEGNCGVGFESQEVGLDIAIVGSGTIGLTYGWLLSERHGVTHVVRPERSGWYREPFILRVTDRRKAADRRKAIGRREFKGVEAGERQVSAEGEFPYLPRIASDPEEVRCDVVLVTTDRRRLASSLETVRALAGSGHVVFMLNHWDLPSQADGVLKPEQYSLGFPGQVGGGRDGRRIEATVFPRGTVLEAGDDSRARRLREAFEAAGLHVKAQKDMAGWLKLHGLQQSMTVGPILRAGGLDGLLGDREEMKKAVLALREGVSTARADGANPRGSMLGRLTAIPAPLSAALLRRLLGRADVRTMVERHMRHGIEEWMAGYWDVVDAARRHGVPIPHVLEYEPTLAAFARGGSGSFAER</sequence>
<dbReference type="EMBL" id="LVZK01000001">
    <property type="protein sequence ID" value="OAP86426.1"/>
    <property type="molecule type" value="Genomic_DNA"/>
</dbReference>
<dbReference type="Pfam" id="PF02558">
    <property type="entry name" value="ApbA"/>
    <property type="match status" value="1"/>
</dbReference>
<dbReference type="Gene3D" id="3.40.50.720">
    <property type="entry name" value="NAD(P)-binding Rossmann-like Domain"/>
    <property type="match status" value="1"/>
</dbReference>
<name>A0A179B401_9ACTO</name>
<evidence type="ECO:0000313" key="3">
    <source>
        <dbReference type="Proteomes" id="UP000078368"/>
    </source>
</evidence>
<feature type="domain" description="Ketopantoate reductase N-terminal" evidence="1">
    <location>
        <begin position="38"/>
        <end position="171"/>
    </location>
</feature>
<proteinExistence type="predicted"/>
<evidence type="ECO:0000259" key="1">
    <source>
        <dbReference type="Pfam" id="PF02558"/>
    </source>
</evidence>